<evidence type="ECO:0000259" key="2">
    <source>
        <dbReference type="PROSITE" id="PS50994"/>
    </source>
</evidence>
<dbReference type="KEGG" id="cbd:CBUD_0319"/>
<gene>
    <name evidence="6" type="ordered locus">CBUD_0221</name>
    <name evidence="3" type="ordered locus">CBUD_0319</name>
    <name evidence="5" type="ordered locus">CBUD_1808</name>
    <name evidence="4" type="ordered locus">CBUD_2165</name>
</gene>
<dbReference type="KEGG" id="cbd:CBUD_2165"/>
<dbReference type="Proteomes" id="UP000008555">
    <property type="component" value="Chromosome"/>
</dbReference>
<dbReference type="InterPro" id="IPR025246">
    <property type="entry name" value="IS30-like_HTH"/>
</dbReference>
<accession>A9KBV1</accession>
<dbReference type="SUPFAM" id="SSF53098">
    <property type="entry name" value="Ribonuclease H-like"/>
    <property type="match status" value="1"/>
</dbReference>
<dbReference type="PANTHER" id="PTHR10948">
    <property type="entry name" value="TRANSPOSASE"/>
    <property type="match status" value="1"/>
</dbReference>
<evidence type="ECO:0000313" key="4">
    <source>
        <dbReference type="EMBL" id="ABS77771.1"/>
    </source>
</evidence>
<dbReference type="EMBL" id="CP000733">
    <property type="protein sequence ID" value="ABS78303.1"/>
    <property type="molecule type" value="Genomic_DNA"/>
</dbReference>
<dbReference type="InterPro" id="IPR036397">
    <property type="entry name" value="RNaseH_sf"/>
</dbReference>
<name>A9KBV1_COXBN</name>
<dbReference type="AlphaFoldDB" id="A9KBV1"/>
<organism evidence="6 7">
    <name type="scientific">Coxiella burnetii (strain Dugway 5J108-111)</name>
    <dbReference type="NCBI Taxonomy" id="434922"/>
    <lineage>
        <taxon>Bacteria</taxon>
        <taxon>Pseudomonadati</taxon>
        <taxon>Pseudomonadota</taxon>
        <taxon>Gammaproteobacteria</taxon>
        <taxon>Legionellales</taxon>
        <taxon>Coxiellaceae</taxon>
        <taxon>Coxiella</taxon>
    </lineage>
</organism>
<evidence type="ECO:0000313" key="5">
    <source>
        <dbReference type="EMBL" id="ABS78168.1"/>
    </source>
</evidence>
<dbReference type="GO" id="GO:0015074">
    <property type="term" value="P:DNA integration"/>
    <property type="evidence" value="ECO:0007669"/>
    <property type="project" value="InterPro"/>
</dbReference>
<dbReference type="Gene3D" id="1.10.10.60">
    <property type="entry name" value="Homeodomain-like"/>
    <property type="match status" value="1"/>
</dbReference>
<dbReference type="Gene3D" id="3.30.420.10">
    <property type="entry name" value="Ribonuclease H-like superfamily/Ribonuclease H"/>
    <property type="match status" value="1"/>
</dbReference>
<evidence type="ECO:0000256" key="1">
    <source>
        <dbReference type="ARBA" id="ARBA00023172"/>
    </source>
</evidence>
<dbReference type="InterPro" id="IPR001584">
    <property type="entry name" value="Integrase_cat-core"/>
</dbReference>
<proteinExistence type="predicted"/>
<dbReference type="InterPro" id="IPR012337">
    <property type="entry name" value="RNaseH-like_sf"/>
</dbReference>
<dbReference type="InterPro" id="IPR051917">
    <property type="entry name" value="Transposase-Integrase"/>
</dbReference>
<dbReference type="InterPro" id="IPR053392">
    <property type="entry name" value="Transposase_IS30-like"/>
</dbReference>
<dbReference type="NCBIfam" id="NF033563">
    <property type="entry name" value="transpos_IS30"/>
    <property type="match status" value="1"/>
</dbReference>
<reference evidence="6" key="1">
    <citation type="submission" date="2007-06" db="EMBL/GenBank/DDBJ databases">
        <authorList>
            <person name="Seshadri R."/>
            <person name="Samuel J.E."/>
            <person name="Myers G."/>
            <person name="Kim M."/>
            <person name="Huot H."/>
            <person name="Durkin A.S."/>
            <person name="Dodson R.J."/>
            <person name="Daugherty S.C."/>
            <person name="Li J."/>
            <person name="Harkins D."/>
        </authorList>
    </citation>
    <scope>NUCLEOTIDE SEQUENCE</scope>
    <source>
        <strain evidence="6">Dugway 5J108-111</strain>
    </source>
</reference>
<dbReference type="PANTHER" id="PTHR10948:SF23">
    <property type="entry name" value="TRANSPOSASE INSI FOR INSERTION SEQUENCE ELEMENT IS30A-RELATED"/>
    <property type="match status" value="1"/>
</dbReference>
<dbReference type="HOGENOM" id="CLU_035706_0_1_6"/>
<evidence type="ECO:0000313" key="7">
    <source>
        <dbReference type="Proteomes" id="UP000008555"/>
    </source>
</evidence>
<evidence type="ECO:0000313" key="3">
    <source>
        <dbReference type="EMBL" id="ABS76828.1"/>
    </source>
</evidence>
<dbReference type="EMBL" id="CP000733">
    <property type="protein sequence ID" value="ABS76828.1"/>
    <property type="molecule type" value="Genomic_DNA"/>
</dbReference>
<dbReference type="RefSeq" id="WP_011996475.1">
    <property type="nucleotide sequence ID" value="NC_009727.1"/>
</dbReference>
<dbReference type="KEGG" id="cbd:CBUD_0221"/>
<dbReference type="GO" id="GO:0006310">
    <property type="term" value="P:DNA recombination"/>
    <property type="evidence" value="ECO:0007669"/>
    <property type="project" value="UniProtKB-KW"/>
</dbReference>
<dbReference type="GO" id="GO:0032196">
    <property type="term" value="P:transposition"/>
    <property type="evidence" value="ECO:0007669"/>
    <property type="project" value="TreeGrafter"/>
</dbReference>
<dbReference type="PROSITE" id="PS50994">
    <property type="entry name" value="INTEGRASE"/>
    <property type="match status" value="1"/>
</dbReference>
<dbReference type="GO" id="GO:0005829">
    <property type="term" value="C:cytosol"/>
    <property type="evidence" value="ECO:0007669"/>
    <property type="project" value="TreeGrafter"/>
</dbReference>
<dbReference type="KEGG" id="cbd:CBUD_1808"/>
<protein>
    <submittedName>
        <fullName evidence="6">Transposase</fullName>
    </submittedName>
</protein>
<dbReference type="GO" id="GO:0003676">
    <property type="term" value="F:nucleic acid binding"/>
    <property type="evidence" value="ECO:0007669"/>
    <property type="project" value="InterPro"/>
</dbReference>
<dbReference type="Pfam" id="PF13936">
    <property type="entry name" value="HTH_38"/>
    <property type="match status" value="1"/>
</dbReference>
<reference evidence="6 7" key="2">
    <citation type="journal article" date="2009" name="Infect. Immun.">
        <title>Comparative genomics reveal extensive transposon-mediated genomic plasticity and diversity among potential effector proteins within the genus Coxiella.</title>
        <authorList>
            <person name="Beare P.A."/>
            <person name="Unsworth N."/>
            <person name="Andoh M."/>
            <person name="Voth D.E."/>
            <person name="Omsland A."/>
            <person name="Gilk S.D."/>
            <person name="Williams K.P."/>
            <person name="Sobral B.W."/>
            <person name="Kupko J.J.III."/>
            <person name="Porcella S.F."/>
            <person name="Samuel J.E."/>
            <person name="Heinzen R.A."/>
        </authorList>
    </citation>
    <scope>NUCLEOTIDE SEQUENCE [LARGE SCALE GENOMIC DNA]</scope>
    <source>
        <strain evidence="6 7">Dugway 5J108-111</strain>
    </source>
</reference>
<sequence>MKEKRSFSHLSLYEREQLFVYKQQGKCLREIGRLLDRDHSVISRELKRNSNPHEHMRGYIGTLAHQQAKDRKKNSGKRPRLKHADLQKYVQEKMKIGWTPEIIASQVSVVFQGFSISHEAIYQYVYAQWPEGIIYLPRSRKKRYAKRYSNRKNRAPIPNRTDIDLRPEKATNRKEVGHWESDTLESDRSRVVYNVIEERVSRLVKITRLENKKAASTKEAVIKRLASLPKKARKSITYDNGSENYYHQEINSVLKTKSYFCKPYHSWEKGAIENTNGLIRRFIPKKTDLANFSQEQLDQIEYLLNHRPGKCLGFKTPYQVFLKRTGAIPP</sequence>
<dbReference type="EMBL" id="CP000733">
    <property type="protein sequence ID" value="ABS78168.1"/>
    <property type="molecule type" value="Genomic_DNA"/>
</dbReference>
<feature type="domain" description="Integrase catalytic" evidence="2">
    <location>
        <begin position="163"/>
        <end position="325"/>
    </location>
</feature>
<dbReference type="EMBL" id="CP000733">
    <property type="protein sequence ID" value="ABS77771.1"/>
    <property type="molecule type" value="Genomic_DNA"/>
</dbReference>
<evidence type="ECO:0000313" key="6">
    <source>
        <dbReference type="EMBL" id="ABS78303.1"/>
    </source>
</evidence>
<dbReference type="GO" id="GO:0004803">
    <property type="term" value="F:transposase activity"/>
    <property type="evidence" value="ECO:0007669"/>
    <property type="project" value="TreeGrafter"/>
</dbReference>
<keyword evidence="1" id="KW-0233">DNA recombination</keyword>